<dbReference type="Pfam" id="PF17236">
    <property type="entry name" value="SU10_MCP"/>
    <property type="match status" value="1"/>
</dbReference>
<dbReference type="InterPro" id="IPR035198">
    <property type="entry name" value="SU10_MCP"/>
</dbReference>
<dbReference type="RefSeq" id="WP_054751317.1">
    <property type="nucleotide sequence ID" value="NZ_JBHUMZ010000016.1"/>
</dbReference>
<sequence>MFNSDNFTQAERISLAKEIAVIGVQATPLTSMLMAKGNIEKALSTVYTWREKTLDSTDDISAEEGSDTTTFYESARAELNNVLEIFKKGASISGSAQAMKSSQLAEEVNDRLLELKINMEKKLINGLKDDGSTSGIRHMSGLIEFADASNAVAATDAVTEDNIKTAMRNLWDQDLAEGTYYALVNADIKEDVDAIYQDRYNYNHKQTNFGLVVDSVTTNYGTVNFILSKHVPVDKAVFFNDAYVDLAYLREPHFEPLAKTGDSVKGQVIAESTLKVGSPKGVGVLTVTAGV</sequence>
<dbReference type="EMBL" id="JBHUMZ010000016">
    <property type="protein sequence ID" value="MFD2638426.1"/>
    <property type="molecule type" value="Genomic_DNA"/>
</dbReference>
<dbReference type="Proteomes" id="UP001597452">
    <property type="component" value="Unassembled WGS sequence"/>
</dbReference>
<proteinExistence type="predicted"/>
<evidence type="ECO:0000313" key="2">
    <source>
        <dbReference type="Proteomes" id="UP001597452"/>
    </source>
</evidence>
<accession>A0ABW5Q9M1</accession>
<evidence type="ECO:0000313" key="1">
    <source>
        <dbReference type="EMBL" id="MFD2638426.1"/>
    </source>
</evidence>
<keyword evidence="2" id="KW-1185">Reference proteome</keyword>
<comment type="caution">
    <text evidence="1">The sequence shown here is derived from an EMBL/GenBank/DDBJ whole genome shotgun (WGS) entry which is preliminary data.</text>
</comment>
<organism evidence="1 2">
    <name type="scientific">Piscibacillus salipiscarius</name>
    <dbReference type="NCBI Taxonomy" id="299480"/>
    <lineage>
        <taxon>Bacteria</taxon>
        <taxon>Bacillati</taxon>
        <taxon>Bacillota</taxon>
        <taxon>Bacilli</taxon>
        <taxon>Bacillales</taxon>
        <taxon>Bacillaceae</taxon>
        <taxon>Piscibacillus</taxon>
    </lineage>
</organism>
<gene>
    <name evidence="1" type="ORF">ACFSW4_06085</name>
</gene>
<reference evidence="2" key="1">
    <citation type="journal article" date="2019" name="Int. J. Syst. Evol. Microbiol.">
        <title>The Global Catalogue of Microorganisms (GCM) 10K type strain sequencing project: providing services to taxonomists for standard genome sequencing and annotation.</title>
        <authorList>
            <consortium name="The Broad Institute Genomics Platform"/>
            <consortium name="The Broad Institute Genome Sequencing Center for Infectious Disease"/>
            <person name="Wu L."/>
            <person name="Ma J."/>
        </authorList>
    </citation>
    <scope>NUCLEOTIDE SEQUENCE [LARGE SCALE GENOMIC DNA]</scope>
    <source>
        <strain evidence="2">TISTR 1571</strain>
    </source>
</reference>
<name>A0ABW5Q9M1_9BACI</name>
<protein>
    <submittedName>
        <fullName evidence="1">DUF5309 family protein</fullName>
    </submittedName>
</protein>